<feature type="compositionally biased region" description="Basic residues" evidence="1">
    <location>
        <begin position="17"/>
        <end position="26"/>
    </location>
</feature>
<reference evidence="2 3" key="1">
    <citation type="submission" date="2018-02" db="EMBL/GenBank/DDBJ databases">
        <title>The genomes of Aspergillus section Nigri reveals drivers in fungal speciation.</title>
        <authorList>
            <consortium name="DOE Joint Genome Institute"/>
            <person name="Vesth T.C."/>
            <person name="Nybo J."/>
            <person name="Theobald S."/>
            <person name="Brandl J."/>
            <person name="Frisvad J.C."/>
            <person name="Nielsen K.F."/>
            <person name="Lyhne E.K."/>
            <person name="Kogle M.E."/>
            <person name="Kuo A."/>
            <person name="Riley R."/>
            <person name="Clum A."/>
            <person name="Nolan M."/>
            <person name="Lipzen A."/>
            <person name="Salamov A."/>
            <person name="Henrissat B."/>
            <person name="Wiebenga A."/>
            <person name="De vries R.P."/>
            <person name="Grigoriev I.V."/>
            <person name="Mortensen U.H."/>
            <person name="Andersen M.R."/>
            <person name="Baker S.E."/>
        </authorList>
    </citation>
    <scope>NUCLEOTIDE SEQUENCE [LARGE SCALE GENOMIC DNA]</scope>
    <source>
        <strain evidence="2 3">CBS 121057</strain>
    </source>
</reference>
<evidence type="ECO:0000313" key="2">
    <source>
        <dbReference type="EMBL" id="PYI12152.1"/>
    </source>
</evidence>
<keyword evidence="3" id="KW-1185">Reference proteome</keyword>
<organism evidence="2 3">
    <name type="scientific">Aspergillus sclerotiicarbonarius (strain CBS 121057 / IBT 28362)</name>
    <dbReference type="NCBI Taxonomy" id="1448318"/>
    <lineage>
        <taxon>Eukaryota</taxon>
        <taxon>Fungi</taxon>
        <taxon>Dikarya</taxon>
        <taxon>Ascomycota</taxon>
        <taxon>Pezizomycotina</taxon>
        <taxon>Eurotiomycetes</taxon>
        <taxon>Eurotiomycetidae</taxon>
        <taxon>Eurotiales</taxon>
        <taxon>Aspergillaceae</taxon>
        <taxon>Aspergillus</taxon>
        <taxon>Aspergillus subgen. Circumdati</taxon>
    </lineage>
</organism>
<dbReference type="EMBL" id="KZ826316">
    <property type="protein sequence ID" value="PYI12152.1"/>
    <property type="molecule type" value="Genomic_DNA"/>
</dbReference>
<dbReference type="VEuPathDB" id="FungiDB:BO78DRAFT_69578"/>
<dbReference type="AlphaFoldDB" id="A0A319EPJ9"/>
<feature type="compositionally biased region" description="Low complexity" evidence="1">
    <location>
        <begin position="155"/>
        <end position="166"/>
    </location>
</feature>
<gene>
    <name evidence="2" type="ORF">BO78DRAFT_69578</name>
</gene>
<dbReference type="Proteomes" id="UP000248423">
    <property type="component" value="Unassembled WGS sequence"/>
</dbReference>
<feature type="region of interest" description="Disordered" evidence="1">
    <location>
        <begin position="1"/>
        <end position="28"/>
    </location>
</feature>
<feature type="region of interest" description="Disordered" evidence="1">
    <location>
        <begin position="148"/>
        <end position="172"/>
    </location>
</feature>
<protein>
    <submittedName>
        <fullName evidence="2">Uncharacterized protein</fullName>
    </submittedName>
</protein>
<accession>A0A319EPJ9</accession>
<proteinExistence type="predicted"/>
<name>A0A319EPJ9_ASPSB</name>
<sequence>MGRKDGEREDGGERKKLPSRRKRRRGGTLMFFGRTVTKFRCGASTAIQQLPRSPSPLLLPTPGSSSVFQRRNLDASARLALGLAGPVAHFSPFPSGSATPSPSRAPFSRRLASVRLHGLRFASPGRISSTRTALLPEAAYLERSAPPTIRHQPISSSPPLTALSSARNFHPV</sequence>
<feature type="compositionally biased region" description="Basic and acidic residues" evidence="1">
    <location>
        <begin position="1"/>
        <end position="16"/>
    </location>
</feature>
<evidence type="ECO:0000313" key="3">
    <source>
        <dbReference type="Proteomes" id="UP000248423"/>
    </source>
</evidence>
<evidence type="ECO:0000256" key="1">
    <source>
        <dbReference type="SAM" id="MobiDB-lite"/>
    </source>
</evidence>